<reference evidence="1" key="1">
    <citation type="submission" date="2018-10" db="EMBL/GenBank/DDBJ databases">
        <title>De novo assembly of a Great Dane genome.</title>
        <authorList>
            <person name="Kidd J.M."/>
            <person name="Pendleton A.L."/>
            <person name="Shen F."/>
            <person name="Emery S."/>
        </authorList>
    </citation>
    <scope>NUCLEOTIDE SEQUENCE [LARGE SCALE GENOMIC DNA]</scope>
    <source>
        <strain evidence="1">Great Dane</strain>
    </source>
</reference>
<dbReference type="Proteomes" id="UP000694542">
    <property type="component" value="Chromosome 3"/>
</dbReference>
<organism evidence="1 2">
    <name type="scientific">Canis lupus familiaris</name>
    <name type="common">Dog</name>
    <name type="synonym">Canis familiaris</name>
    <dbReference type="NCBI Taxonomy" id="9615"/>
    <lineage>
        <taxon>Eukaryota</taxon>
        <taxon>Metazoa</taxon>
        <taxon>Chordata</taxon>
        <taxon>Craniata</taxon>
        <taxon>Vertebrata</taxon>
        <taxon>Euteleostomi</taxon>
        <taxon>Mammalia</taxon>
        <taxon>Eutheria</taxon>
        <taxon>Laurasiatheria</taxon>
        <taxon>Carnivora</taxon>
        <taxon>Caniformia</taxon>
        <taxon>Canidae</taxon>
        <taxon>Canis</taxon>
    </lineage>
</organism>
<accession>A0A8C0SXF2</accession>
<evidence type="ECO:0000313" key="2">
    <source>
        <dbReference type="Proteomes" id="UP000694542"/>
    </source>
</evidence>
<name>A0A8C0SXF2_CANLF</name>
<evidence type="ECO:0000313" key="1">
    <source>
        <dbReference type="Ensembl" id="ENSCAFP00040028465.1"/>
    </source>
</evidence>
<proteinExistence type="predicted"/>
<sequence length="70" mass="7904">MEMYKTNVVFMLANTTSIVQPMGQERSHSDFQVLLLKNTFCKAIAALDSESSDGSAQNKFENLLERIHHS</sequence>
<reference evidence="1" key="2">
    <citation type="submission" date="2025-08" db="UniProtKB">
        <authorList>
            <consortium name="Ensembl"/>
        </authorList>
    </citation>
    <scope>IDENTIFICATION</scope>
</reference>
<protein>
    <submittedName>
        <fullName evidence="1">Uncharacterized protein</fullName>
    </submittedName>
</protein>
<dbReference type="Ensembl" id="ENSCAFT00040032716.1">
    <property type="protein sequence ID" value="ENSCAFP00040028465.1"/>
    <property type="gene ID" value="ENSCAFG00040017702.1"/>
</dbReference>
<dbReference type="AlphaFoldDB" id="A0A8C0SXF2"/>